<evidence type="ECO:0000256" key="6">
    <source>
        <dbReference type="ARBA" id="ARBA00022989"/>
    </source>
</evidence>
<keyword evidence="11" id="KW-1185">Reference proteome</keyword>
<feature type="transmembrane region" description="Helical" evidence="8">
    <location>
        <begin position="152"/>
        <end position="171"/>
    </location>
</feature>
<evidence type="ECO:0000313" key="11">
    <source>
        <dbReference type="Proteomes" id="UP000663929"/>
    </source>
</evidence>
<dbReference type="KEGG" id="scor:J3U87_27135"/>
<dbReference type="Gene3D" id="1.20.1250.20">
    <property type="entry name" value="MFS general substrate transporter like domains"/>
    <property type="match status" value="2"/>
</dbReference>
<feature type="transmembrane region" description="Helical" evidence="8">
    <location>
        <begin position="231"/>
        <end position="251"/>
    </location>
</feature>
<gene>
    <name evidence="10" type="ORF">J3U87_27135</name>
</gene>
<feature type="transmembrane region" description="Helical" evidence="8">
    <location>
        <begin position="128"/>
        <end position="146"/>
    </location>
</feature>
<feature type="transmembrane region" description="Helical" evidence="8">
    <location>
        <begin position="349"/>
        <end position="366"/>
    </location>
</feature>
<keyword evidence="5 8" id="KW-0812">Transmembrane</keyword>
<accession>A0A8A4TIF8</accession>
<keyword evidence="2" id="KW-0813">Transport</keyword>
<feature type="transmembrane region" description="Helical" evidence="8">
    <location>
        <begin position="34"/>
        <end position="52"/>
    </location>
</feature>
<dbReference type="GO" id="GO:0030395">
    <property type="term" value="F:lactose binding"/>
    <property type="evidence" value="ECO:0007669"/>
    <property type="project" value="TreeGrafter"/>
</dbReference>
<dbReference type="PIRSF" id="PIRSF004925">
    <property type="entry name" value="HcaT"/>
    <property type="match status" value="1"/>
</dbReference>
<feature type="transmembrane region" description="Helical" evidence="8">
    <location>
        <begin position="258"/>
        <end position="281"/>
    </location>
</feature>
<evidence type="ECO:0000256" key="1">
    <source>
        <dbReference type="ARBA" id="ARBA00004429"/>
    </source>
</evidence>
<dbReference type="EMBL" id="CP071793">
    <property type="protein sequence ID" value="QTD49277.1"/>
    <property type="molecule type" value="Genomic_DNA"/>
</dbReference>
<comment type="subcellular location">
    <subcellularLocation>
        <location evidence="1">Cell inner membrane</location>
        <topology evidence="1">Multi-pass membrane protein</topology>
    </subcellularLocation>
</comment>
<keyword evidence="3" id="KW-1003">Cell membrane</keyword>
<dbReference type="GO" id="GO:0015528">
    <property type="term" value="F:lactose:proton symporter activity"/>
    <property type="evidence" value="ECO:0007669"/>
    <property type="project" value="TreeGrafter"/>
</dbReference>
<dbReference type="Proteomes" id="UP000663929">
    <property type="component" value="Chromosome"/>
</dbReference>
<dbReference type="InterPro" id="IPR020846">
    <property type="entry name" value="MFS_dom"/>
</dbReference>
<feature type="domain" description="Major facilitator superfamily (MFS) profile" evidence="9">
    <location>
        <begin position="1"/>
        <end position="372"/>
    </location>
</feature>
<sequence length="389" mass="43646">MAASFFFFFLLFGLLLPYLSPVLLDLGFSKSQTGLILSGFYFFNAIMPLLGGRLSDRFLSVDRLLRLDALVLMALTPILWVFSDEAGLLFLLPLFLFGAAQAPVISLQDTLAMQVSGGDPKRYGHRRLVGSLGFIVSSIGMGYLVDRFGLRIFFPALVVAALLFWLNSFFLPREIKPRQTRRQSPFWRELTGSWWLWLLAMMLHWLSFSPYHYGFTLLLIDSGISAEATGWYWSLGVLAEIGVFLASGWFFKRWHYRTLLLAAFAANLIRWLVIGLYPVAWVLGASQLLHGLGFGLFYAAAMQAISRFSQQGNRASYQGLFSTCVGGVSAIVGSGLSGWLHEQMPIREVFLWILPLQAAGLVLLWLNPLKRQDPASELPQTLQAERGRP</sequence>
<dbReference type="RefSeq" id="WP_237378918.1">
    <property type="nucleotide sequence ID" value="NZ_CP071793.1"/>
</dbReference>
<evidence type="ECO:0000256" key="2">
    <source>
        <dbReference type="ARBA" id="ARBA00022448"/>
    </source>
</evidence>
<reference evidence="10" key="1">
    <citation type="submission" date="2021-03" db="EMBL/GenBank/DDBJ databases">
        <title>Acanthopleuribacteraceae sp. M133.</title>
        <authorList>
            <person name="Wang G."/>
        </authorList>
    </citation>
    <scope>NUCLEOTIDE SEQUENCE</scope>
    <source>
        <strain evidence="10">M133</strain>
    </source>
</reference>
<dbReference type="PANTHER" id="PTHR23522">
    <property type="entry name" value="BLL5896 PROTEIN"/>
    <property type="match status" value="1"/>
</dbReference>
<evidence type="ECO:0000256" key="8">
    <source>
        <dbReference type="SAM" id="Phobius"/>
    </source>
</evidence>
<dbReference type="PROSITE" id="PS50850">
    <property type="entry name" value="MFS"/>
    <property type="match status" value="1"/>
</dbReference>
<evidence type="ECO:0000313" key="10">
    <source>
        <dbReference type="EMBL" id="QTD49277.1"/>
    </source>
</evidence>
<feature type="transmembrane region" description="Helical" evidence="8">
    <location>
        <begin position="317"/>
        <end position="337"/>
    </location>
</feature>
<feature type="transmembrane region" description="Helical" evidence="8">
    <location>
        <begin position="88"/>
        <end position="107"/>
    </location>
</feature>
<feature type="transmembrane region" description="Helical" evidence="8">
    <location>
        <begin position="287"/>
        <end position="305"/>
    </location>
</feature>
<evidence type="ECO:0000256" key="7">
    <source>
        <dbReference type="ARBA" id="ARBA00023136"/>
    </source>
</evidence>
<evidence type="ECO:0000256" key="3">
    <source>
        <dbReference type="ARBA" id="ARBA00022475"/>
    </source>
</evidence>
<proteinExistence type="predicted"/>
<dbReference type="AlphaFoldDB" id="A0A8A4TIF8"/>
<dbReference type="InterPro" id="IPR024989">
    <property type="entry name" value="MFS_assoc_dom"/>
</dbReference>
<protein>
    <submittedName>
        <fullName evidence="10">MFS transporter</fullName>
    </submittedName>
</protein>
<dbReference type="InterPro" id="IPR036259">
    <property type="entry name" value="MFS_trans_sf"/>
</dbReference>
<dbReference type="SUPFAM" id="SSF103473">
    <property type="entry name" value="MFS general substrate transporter"/>
    <property type="match status" value="1"/>
</dbReference>
<dbReference type="PANTHER" id="PTHR23522:SF10">
    <property type="entry name" value="3-PHENYLPROPIONIC ACID TRANSPORTER-RELATED"/>
    <property type="match status" value="1"/>
</dbReference>
<feature type="transmembrane region" description="Helical" evidence="8">
    <location>
        <begin position="64"/>
        <end position="82"/>
    </location>
</feature>
<evidence type="ECO:0000256" key="4">
    <source>
        <dbReference type="ARBA" id="ARBA00022519"/>
    </source>
</evidence>
<organism evidence="10 11">
    <name type="scientific">Sulfidibacter corallicola</name>
    <dbReference type="NCBI Taxonomy" id="2818388"/>
    <lineage>
        <taxon>Bacteria</taxon>
        <taxon>Pseudomonadati</taxon>
        <taxon>Acidobacteriota</taxon>
        <taxon>Holophagae</taxon>
        <taxon>Acanthopleuribacterales</taxon>
        <taxon>Acanthopleuribacteraceae</taxon>
        <taxon>Sulfidibacter</taxon>
    </lineage>
</organism>
<dbReference type="GO" id="GO:0005886">
    <property type="term" value="C:plasma membrane"/>
    <property type="evidence" value="ECO:0007669"/>
    <property type="project" value="UniProtKB-SubCell"/>
</dbReference>
<evidence type="ECO:0000259" key="9">
    <source>
        <dbReference type="PROSITE" id="PS50850"/>
    </source>
</evidence>
<keyword evidence="4" id="KW-0997">Cell inner membrane</keyword>
<feature type="transmembrane region" description="Helical" evidence="8">
    <location>
        <begin position="192"/>
        <end position="211"/>
    </location>
</feature>
<evidence type="ECO:0000256" key="5">
    <source>
        <dbReference type="ARBA" id="ARBA00022692"/>
    </source>
</evidence>
<dbReference type="NCBIfam" id="NF037955">
    <property type="entry name" value="mfs"/>
    <property type="match status" value="1"/>
</dbReference>
<keyword evidence="6 8" id="KW-1133">Transmembrane helix</keyword>
<dbReference type="Pfam" id="PF12832">
    <property type="entry name" value="MFS_1_like"/>
    <property type="match status" value="1"/>
</dbReference>
<keyword evidence="7 8" id="KW-0472">Membrane</keyword>
<name>A0A8A4TIF8_SULCO</name>
<dbReference type="InterPro" id="IPR026032">
    <property type="entry name" value="HcaT-like"/>
</dbReference>